<dbReference type="Proteomes" id="UP000729402">
    <property type="component" value="Unassembled WGS sequence"/>
</dbReference>
<proteinExistence type="predicted"/>
<accession>A0A8J5S1H5</accession>
<keyword evidence="2" id="KW-1185">Reference proteome</keyword>
<comment type="caution">
    <text evidence="1">The sequence shown here is derived from an EMBL/GenBank/DDBJ whole genome shotgun (WGS) entry which is preliminary data.</text>
</comment>
<evidence type="ECO:0000313" key="2">
    <source>
        <dbReference type="Proteomes" id="UP000729402"/>
    </source>
</evidence>
<reference evidence="1" key="1">
    <citation type="journal article" date="2021" name="bioRxiv">
        <title>Whole Genome Assembly and Annotation of Northern Wild Rice, Zizania palustris L., Supports a Whole Genome Duplication in the Zizania Genus.</title>
        <authorList>
            <person name="Haas M."/>
            <person name="Kono T."/>
            <person name="Macchietto M."/>
            <person name="Millas R."/>
            <person name="McGilp L."/>
            <person name="Shao M."/>
            <person name="Duquette J."/>
            <person name="Hirsch C.N."/>
            <person name="Kimball J."/>
        </authorList>
    </citation>
    <scope>NUCLEOTIDE SEQUENCE</scope>
    <source>
        <tissue evidence="1">Fresh leaf tissue</tissue>
    </source>
</reference>
<dbReference type="EMBL" id="JAAALK010000285">
    <property type="protein sequence ID" value="KAG8065501.1"/>
    <property type="molecule type" value="Genomic_DNA"/>
</dbReference>
<sequence>MQTSSGSSSNGLWAAEAFPQTSGLEAEGLRVLGSRPEADAALGLNRILGLHASGSWLRPQASPGSLVPASV</sequence>
<evidence type="ECO:0000313" key="1">
    <source>
        <dbReference type="EMBL" id="KAG8065501.1"/>
    </source>
</evidence>
<gene>
    <name evidence="1" type="ORF">GUJ93_ZPchr0004g39978</name>
</gene>
<reference evidence="1" key="2">
    <citation type="submission" date="2021-02" db="EMBL/GenBank/DDBJ databases">
        <authorList>
            <person name="Kimball J.A."/>
            <person name="Haas M.W."/>
            <person name="Macchietto M."/>
            <person name="Kono T."/>
            <person name="Duquette J."/>
            <person name="Shao M."/>
        </authorList>
    </citation>
    <scope>NUCLEOTIDE SEQUENCE</scope>
    <source>
        <tissue evidence="1">Fresh leaf tissue</tissue>
    </source>
</reference>
<dbReference type="AlphaFoldDB" id="A0A8J5S1H5"/>
<name>A0A8J5S1H5_ZIZPA</name>
<organism evidence="1 2">
    <name type="scientific">Zizania palustris</name>
    <name type="common">Northern wild rice</name>
    <dbReference type="NCBI Taxonomy" id="103762"/>
    <lineage>
        <taxon>Eukaryota</taxon>
        <taxon>Viridiplantae</taxon>
        <taxon>Streptophyta</taxon>
        <taxon>Embryophyta</taxon>
        <taxon>Tracheophyta</taxon>
        <taxon>Spermatophyta</taxon>
        <taxon>Magnoliopsida</taxon>
        <taxon>Liliopsida</taxon>
        <taxon>Poales</taxon>
        <taxon>Poaceae</taxon>
        <taxon>BOP clade</taxon>
        <taxon>Oryzoideae</taxon>
        <taxon>Oryzeae</taxon>
        <taxon>Zizaniinae</taxon>
        <taxon>Zizania</taxon>
    </lineage>
</organism>
<protein>
    <submittedName>
        <fullName evidence="1">Uncharacterized protein</fullName>
    </submittedName>
</protein>